<evidence type="ECO:0000256" key="3">
    <source>
        <dbReference type="SAM" id="MobiDB-lite"/>
    </source>
</evidence>
<accession>A0A1M6P442</accession>
<dbReference type="AlphaFoldDB" id="A0A1M6P442"/>
<reference evidence="5 6" key="1">
    <citation type="submission" date="2016-11" db="EMBL/GenBank/DDBJ databases">
        <authorList>
            <person name="Jaros S."/>
            <person name="Januszkiewicz K."/>
            <person name="Wedrychowicz H."/>
        </authorList>
    </citation>
    <scope>NUCLEOTIDE SEQUENCE [LARGE SCALE GENOMIC DNA]</scope>
    <source>
        <strain evidence="5 6">DSM 43832</strain>
    </source>
</reference>
<name>A0A1M6P442_PSETH</name>
<keyword evidence="6" id="KW-1185">Reference proteome</keyword>
<evidence type="ECO:0000256" key="1">
    <source>
        <dbReference type="ARBA" id="ARBA00010515"/>
    </source>
</evidence>
<evidence type="ECO:0000313" key="5">
    <source>
        <dbReference type="EMBL" id="SHK02737.1"/>
    </source>
</evidence>
<organism evidence="5 6">
    <name type="scientific">Pseudonocardia thermophila</name>
    <dbReference type="NCBI Taxonomy" id="1848"/>
    <lineage>
        <taxon>Bacteria</taxon>
        <taxon>Bacillati</taxon>
        <taxon>Actinomycetota</taxon>
        <taxon>Actinomycetes</taxon>
        <taxon>Pseudonocardiales</taxon>
        <taxon>Pseudonocardiaceae</taxon>
        <taxon>Pseudonocardia</taxon>
    </lineage>
</organism>
<keyword evidence="2" id="KW-0378">Hydrolase</keyword>
<evidence type="ECO:0000259" key="4">
    <source>
        <dbReference type="Pfam" id="PF07859"/>
    </source>
</evidence>
<dbReference type="RefSeq" id="WP_073455201.1">
    <property type="nucleotide sequence ID" value="NZ_FRAP01000002.1"/>
</dbReference>
<evidence type="ECO:0000256" key="2">
    <source>
        <dbReference type="ARBA" id="ARBA00022801"/>
    </source>
</evidence>
<dbReference type="GO" id="GO:0004806">
    <property type="term" value="F:triacylglycerol lipase activity"/>
    <property type="evidence" value="ECO:0007669"/>
    <property type="project" value="TreeGrafter"/>
</dbReference>
<dbReference type="SUPFAM" id="SSF53474">
    <property type="entry name" value="alpha/beta-Hydrolases"/>
    <property type="match status" value="1"/>
</dbReference>
<sequence>MTRVLPSAALARVVADVRSRPPVADLATHRALAAAGTAAAVAAPLPAGIEAVPGPGRPGSEIVRPARPVGTVLYLHSGGYGAGTPQLCRGFTARLAAATGLAFFAPAYRLAPEAPYPAALDDAEVAYTLELSRTGEPPAAVGGASAGGGLALALLMRIRDRGLPLPRAAVLISPWVDLARAPAARDPAPRAGPDERGPDPMTDPGYLAELARNYAGGTDPRDPGVSPIFGRFHDLPATHIEVGTAELLLADAVRTAGAFAAAGRAVTLSVVEEAPHTFPHSCPDTPEAAAAAARIALHLRTHLDLA</sequence>
<feature type="domain" description="Alpha/beta hydrolase fold-3" evidence="4">
    <location>
        <begin position="72"/>
        <end position="279"/>
    </location>
</feature>
<evidence type="ECO:0000313" key="6">
    <source>
        <dbReference type="Proteomes" id="UP000184363"/>
    </source>
</evidence>
<dbReference type="InterPro" id="IPR013094">
    <property type="entry name" value="AB_hydrolase_3"/>
</dbReference>
<dbReference type="Proteomes" id="UP000184363">
    <property type="component" value="Unassembled WGS sequence"/>
</dbReference>
<feature type="region of interest" description="Disordered" evidence="3">
    <location>
        <begin position="183"/>
        <end position="206"/>
    </location>
</feature>
<dbReference type="Gene3D" id="3.40.50.1820">
    <property type="entry name" value="alpha/beta hydrolase"/>
    <property type="match status" value="1"/>
</dbReference>
<dbReference type="STRING" id="1848.SAMN05443637_10239"/>
<dbReference type="OrthoDB" id="128186at2"/>
<dbReference type="Pfam" id="PF07859">
    <property type="entry name" value="Abhydrolase_3"/>
    <property type="match status" value="1"/>
</dbReference>
<comment type="similarity">
    <text evidence="1">Belongs to the 'GDXG' lipolytic enzyme family.</text>
</comment>
<dbReference type="PANTHER" id="PTHR48081">
    <property type="entry name" value="AB HYDROLASE SUPERFAMILY PROTEIN C4A8.06C"/>
    <property type="match status" value="1"/>
</dbReference>
<proteinExistence type="inferred from homology"/>
<gene>
    <name evidence="5" type="ORF">SAMN05443637_10239</name>
</gene>
<dbReference type="InterPro" id="IPR050300">
    <property type="entry name" value="GDXG_lipolytic_enzyme"/>
</dbReference>
<dbReference type="PANTHER" id="PTHR48081:SF30">
    <property type="entry name" value="ACETYL-HYDROLASE LIPR-RELATED"/>
    <property type="match status" value="1"/>
</dbReference>
<dbReference type="InterPro" id="IPR029058">
    <property type="entry name" value="AB_hydrolase_fold"/>
</dbReference>
<protein>
    <submittedName>
        <fullName evidence="5">Acetyl esterase/lipase</fullName>
    </submittedName>
</protein>
<dbReference type="EMBL" id="FRAP01000002">
    <property type="protein sequence ID" value="SHK02737.1"/>
    <property type="molecule type" value="Genomic_DNA"/>
</dbReference>